<keyword evidence="5" id="KW-0808">Transferase</keyword>
<evidence type="ECO:0000259" key="4">
    <source>
        <dbReference type="Pfam" id="PF02397"/>
    </source>
</evidence>
<keyword evidence="3" id="KW-0472">Membrane</keyword>
<dbReference type="EMBL" id="JBHLTL010000001">
    <property type="protein sequence ID" value="MFC0588669.1"/>
    <property type="molecule type" value="Genomic_DNA"/>
</dbReference>
<keyword evidence="3" id="KW-1133">Transmembrane helix</keyword>
<comment type="similarity">
    <text evidence="1">Belongs to the bacterial sugar transferase family.</text>
</comment>
<keyword evidence="3" id="KW-0812">Transmembrane</keyword>
<dbReference type="RefSeq" id="WP_379480162.1">
    <property type="nucleotide sequence ID" value="NZ_JBHLTL010000001.1"/>
</dbReference>
<dbReference type="GO" id="GO:0016740">
    <property type="term" value="F:transferase activity"/>
    <property type="evidence" value="ECO:0007669"/>
    <property type="project" value="UniProtKB-KW"/>
</dbReference>
<dbReference type="Pfam" id="PF02397">
    <property type="entry name" value="Bac_transf"/>
    <property type="match status" value="1"/>
</dbReference>
<proteinExistence type="inferred from homology"/>
<reference evidence="5 6" key="1">
    <citation type="submission" date="2024-09" db="EMBL/GenBank/DDBJ databases">
        <authorList>
            <person name="Sun Q."/>
            <person name="Mori K."/>
        </authorList>
    </citation>
    <scope>NUCLEOTIDE SEQUENCE [LARGE SCALE GENOMIC DNA]</scope>
    <source>
        <strain evidence="5 6">NCAIM B.02537</strain>
    </source>
</reference>
<evidence type="ECO:0000256" key="2">
    <source>
        <dbReference type="ARBA" id="ARBA00023169"/>
    </source>
</evidence>
<feature type="transmembrane region" description="Helical" evidence="3">
    <location>
        <begin position="38"/>
        <end position="60"/>
    </location>
</feature>
<gene>
    <name evidence="5" type="ORF">ACFFF7_04525</name>
</gene>
<evidence type="ECO:0000256" key="3">
    <source>
        <dbReference type="SAM" id="Phobius"/>
    </source>
</evidence>
<dbReference type="Proteomes" id="UP001589943">
    <property type="component" value="Unassembled WGS sequence"/>
</dbReference>
<keyword evidence="6" id="KW-1185">Reference proteome</keyword>
<feature type="transmembrane region" description="Helical" evidence="3">
    <location>
        <begin position="130"/>
        <end position="149"/>
    </location>
</feature>
<feature type="transmembrane region" description="Helical" evidence="3">
    <location>
        <begin position="103"/>
        <end position="124"/>
    </location>
</feature>
<keyword evidence="2" id="KW-0270">Exopolysaccharide synthesis</keyword>
<name>A0ABV6PGH8_9SPHN</name>
<feature type="domain" description="Bacterial sugar transferase" evidence="4">
    <location>
        <begin position="278"/>
        <end position="466"/>
    </location>
</feature>
<accession>A0ABV6PGH8</accession>
<evidence type="ECO:0000313" key="5">
    <source>
        <dbReference type="EMBL" id="MFC0588669.1"/>
    </source>
</evidence>
<dbReference type="InterPro" id="IPR003362">
    <property type="entry name" value="Bact_transf"/>
</dbReference>
<feature type="transmembrane region" description="Helical" evidence="3">
    <location>
        <begin position="280"/>
        <end position="306"/>
    </location>
</feature>
<feature type="transmembrane region" description="Helical" evidence="3">
    <location>
        <begin position="72"/>
        <end position="91"/>
    </location>
</feature>
<dbReference type="PANTHER" id="PTHR30576:SF0">
    <property type="entry name" value="UNDECAPRENYL-PHOSPHATE N-ACETYLGALACTOSAMINYL 1-PHOSPHATE TRANSFERASE-RELATED"/>
    <property type="match status" value="1"/>
</dbReference>
<organism evidence="5 6">
    <name type="scientific">Novosphingobium aquiterrae</name>
    <dbReference type="NCBI Taxonomy" id="624388"/>
    <lineage>
        <taxon>Bacteria</taxon>
        <taxon>Pseudomonadati</taxon>
        <taxon>Pseudomonadota</taxon>
        <taxon>Alphaproteobacteria</taxon>
        <taxon>Sphingomonadales</taxon>
        <taxon>Sphingomonadaceae</taxon>
        <taxon>Novosphingobium</taxon>
    </lineage>
</organism>
<evidence type="ECO:0000256" key="1">
    <source>
        <dbReference type="ARBA" id="ARBA00006464"/>
    </source>
</evidence>
<evidence type="ECO:0000313" key="6">
    <source>
        <dbReference type="Proteomes" id="UP001589943"/>
    </source>
</evidence>
<protein>
    <submittedName>
        <fullName evidence="5">Sugar transferase</fullName>
    </submittedName>
</protein>
<dbReference type="PANTHER" id="PTHR30576">
    <property type="entry name" value="COLANIC BIOSYNTHESIS UDP-GLUCOSE LIPID CARRIER TRANSFERASE"/>
    <property type="match status" value="1"/>
</dbReference>
<sequence>MTAGAPGGMQAVVTRGYLDPADEGGPRFRSLVQRRLQCYLALICGDLAALYVGFVAAGYLYLGAVGITQASLLSQLVMPVFLTIALYNGAYSMRALESAQHGGLRAALALLISAAAVVFIAFYTKSSHEFSRILFSLGIVLSLLALLWVRTQMRDFVRWRCGPRVLSELLIVDGGPDVQLGGAWQVDAQALGLRPALDDPHALHRIGLLLQAADRVVVSCAAERRSAWTTILRGANVSGEVLEDSVAELGAHGARIAGGHGWLRISVGPLGLRARATKRLFDIIVAGTGLIVLSPLLLLVAIAILVEDGSPVLFIQRRVGRGNRFFDIVKFRSMANVANDGHGAQSASRNDARITRVGRLIRRTSIDELPQLFNVLIGQMSMVGPRPHALGSQAGDKLFWEVDGRYWQRHALKPGLTGLAQIRGLRGATEAEEDLQERLDADLEYVDGWSLWRDIAIIAGTVTVVIHERAF</sequence>
<comment type="caution">
    <text evidence="5">The sequence shown here is derived from an EMBL/GenBank/DDBJ whole genome shotgun (WGS) entry which is preliminary data.</text>
</comment>